<gene>
    <name evidence="12" type="ORF">JS530_09195</name>
</gene>
<dbReference type="SUPFAM" id="SSF143631">
    <property type="entry name" value="ApbE-like"/>
    <property type="match status" value="1"/>
</dbReference>
<keyword evidence="8" id="KW-0460">Magnesium</keyword>
<feature type="compositionally biased region" description="Polar residues" evidence="11">
    <location>
        <begin position="94"/>
        <end position="107"/>
    </location>
</feature>
<proteinExistence type="predicted"/>
<evidence type="ECO:0000313" key="13">
    <source>
        <dbReference type="Proteomes" id="UP000711736"/>
    </source>
</evidence>
<reference evidence="12 13" key="1">
    <citation type="journal article" date="2021" name="Environ. Microbiol.">
        <title>Genetic insights into the dark matter of the mammalian gut microbiota through targeted genome reconstruction.</title>
        <authorList>
            <person name="Lugli G.A."/>
            <person name="Alessandri G."/>
            <person name="Milani C."/>
            <person name="Viappiani A."/>
            <person name="Fontana F."/>
            <person name="Tarracchini C."/>
            <person name="Mancabelli L."/>
            <person name="Argentini C."/>
            <person name="Ruiz L."/>
            <person name="Margolles A."/>
            <person name="van Sinderen D."/>
            <person name="Turroni F."/>
            <person name="Ventura M."/>
        </authorList>
    </citation>
    <scope>NUCLEOTIDE SEQUENCE [LARGE SCALE GENOMIC DNA]</scope>
    <source>
        <strain evidence="12 13">LC6</strain>
    </source>
</reference>
<keyword evidence="6" id="KW-0479">Metal-binding</keyword>
<dbReference type="Gene3D" id="3.10.520.10">
    <property type="entry name" value="ApbE-like domains"/>
    <property type="match status" value="1"/>
</dbReference>
<dbReference type="PANTHER" id="PTHR30040:SF2">
    <property type="entry name" value="FAD:PROTEIN FMN TRANSFERASE"/>
    <property type="match status" value="1"/>
</dbReference>
<evidence type="ECO:0000256" key="11">
    <source>
        <dbReference type="SAM" id="MobiDB-lite"/>
    </source>
</evidence>
<keyword evidence="7" id="KW-0274">FAD</keyword>
<evidence type="ECO:0000256" key="3">
    <source>
        <dbReference type="ARBA" id="ARBA00016337"/>
    </source>
</evidence>
<evidence type="ECO:0000256" key="9">
    <source>
        <dbReference type="ARBA" id="ARBA00031306"/>
    </source>
</evidence>
<feature type="compositionally biased region" description="Low complexity" evidence="11">
    <location>
        <begin position="108"/>
        <end position="124"/>
    </location>
</feature>
<accession>A0ABS5UYS3</accession>
<dbReference type="InterPro" id="IPR024932">
    <property type="entry name" value="ApbE"/>
</dbReference>
<comment type="catalytic activity">
    <reaction evidence="10">
        <text>L-threonyl-[protein] + FAD = FMN-L-threonyl-[protein] + AMP + H(+)</text>
        <dbReference type="Rhea" id="RHEA:36847"/>
        <dbReference type="Rhea" id="RHEA-COMP:11060"/>
        <dbReference type="Rhea" id="RHEA-COMP:11061"/>
        <dbReference type="ChEBI" id="CHEBI:15378"/>
        <dbReference type="ChEBI" id="CHEBI:30013"/>
        <dbReference type="ChEBI" id="CHEBI:57692"/>
        <dbReference type="ChEBI" id="CHEBI:74257"/>
        <dbReference type="ChEBI" id="CHEBI:456215"/>
        <dbReference type="EC" id="2.7.1.180"/>
    </reaction>
</comment>
<protein>
    <recommendedName>
        <fullName evidence="3">FAD:protein FMN transferase</fullName>
        <ecNumber evidence="2">2.7.1.180</ecNumber>
    </recommendedName>
    <alternativeName>
        <fullName evidence="9">Flavin transferase</fullName>
    </alternativeName>
</protein>
<dbReference type="Pfam" id="PF02424">
    <property type="entry name" value="ApbE"/>
    <property type="match status" value="1"/>
</dbReference>
<dbReference type="EC" id="2.7.1.180" evidence="2"/>
<keyword evidence="5 12" id="KW-0808">Transferase</keyword>
<dbReference type="InterPro" id="IPR003374">
    <property type="entry name" value="ApbE-like_sf"/>
</dbReference>
<keyword evidence="13" id="KW-1185">Reference proteome</keyword>
<evidence type="ECO:0000256" key="1">
    <source>
        <dbReference type="ARBA" id="ARBA00001946"/>
    </source>
</evidence>
<name>A0ABS5UYS3_9BIFI</name>
<comment type="caution">
    <text evidence="12">The sequence shown here is derived from an EMBL/GenBank/DDBJ whole genome shotgun (WGS) entry which is preliminary data.</text>
</comment>
<dbReference type="PANTHER" id="PTHR30040">
    <property type="entry name" value="THIAMINE BIOSYNTHESIS LIPOPROTEIN APBE"/>
    <property type="match status" value="1"/>
</dbReference>
<evidence type="ECO:0000313" key="12">
    <source>
        <dbReference type="EMBL" id="MBT1175669.1"/>
    </source>
</evidence>
<keyword evidence="4" id="KW-0285">Flavoprotein</keyword>
<evidence type="ECO:0000256" key="2">
    <source>
        <dbReference type="ARBA" id="ARBA00011955"/>
    </source>
</evidence>
<organism evidence="12 13">
    <name type="scientific">Bifidobacterium colobi</name>
    <dbReference type="NCBI Taxonomy" id="2809026"/>
    <lineage>
        <taxon>Bacteria</taxon>
        <taxon>Bacillati</taxon>
        <taxon>Actinomycetota</taxon>
        <taxon>Actinomycetes</taxon>
        <taxon>Bifidobacteriales</taxon>
        <taxon>Bifidobacteriaceae</taxon>
        <taxon>Bifidobacterium</taxon>
    </lineage>
</organism>
<evidence type="ECO:0000256" key="7">
    <source>
        <dbReference type="ARBA" id="ARBA00022827"/>
    </source>
</evidence>
<evidence type="ECO:0000256" key="8">
    <source>
        <dbReference type="ARBA" id="ARBA00022842"/>
    </source>
</evidence>
<dbReference type="EMBL" id="JAFEJU010000007">
    <property type="protein sequence ID" value="MBT1175669.1"/>
    <property type="molecule type" value="Genomic_DNA"/>
</dbReference>
<evidence type="ECO:0000256" key="4">
    <source>
        <dbReference type="ARBA" id="ARBA00022630"/>
    </source>
</evidence>
<dbReference type="GO" id="GO:0016740">
    <property type="term" value="F:transferase activity"/>
    <property type="evidence" value="ECO:0007669"/>
    <property type="project" value="UniProtKB-KW"/>
</dbReference>
<sequence>MTVIQARVIHAMTVPFTVQIVGNAEQSAQLTTVIDEVTPHIADYLRHIEAMFSPFRNDSSVAAARRGDWNALLTQRFAHKQTARQEATHKQTARQESSVLSNQVSPNPQHNVSHSVSQHHTQPSKPSMPNSHRLQHTDFAEIYALTQQAKELTHGHFDPMHAGQYDPTGIVKGWAIEQAHQRFLMPLIQAGVCEAAALGGGGDIQTAVAPNSDFTWRIGVQDPTNPNATLRTITLRNGAVATSGTSKRGEHITRSAHDLAQATVVDDHLTFADMWATAAISAGEQTFRSIVGANPTARASLMAVFVRPDGSVTQFAPGTGAPSTGEPGTH</sequence>
<comment type="cofactor">
    <cofactor evidence="1">
        <name>Mg(2+)</name>
        <dbReference type="ChEBI" id="CHEBI:18420"/>
    </cofactor>
</comment>
<dbReference type="Proteomes" id="UP000711736">
    <property type="component" value="Unassembled WGS sequence"/>
</dbReference>
<evidence type="ECO:0000256" key="10">
    <source>
        <dbReference type="ARBA" id="ARBA00048540"/>
    </source>
</evidence>
<evidence type="ECO:0000256" key="5">
    <source>
        <dbReference type="ARBA" id="ARBA00022679"/>
    </source>
</evidence>
<dbReference type="RefSeq" id="WP_214376864.1">
    <property type="nucleotide sequence ID" value="NZ_JAFEJU010000007.1"/>
</dbReference>
<feature type="region of interest" description="Disordered" evidence="11">
    <location>
        <begin position="80"/>
        <end position="132"/>
    </location>
</feature>
<evidence type="ECO:0000256" key="6">
    <source>
        <dbReference type="ARBA" id="ARBA00022723"/>
    </source>
</evidence>